<protein>
    <submittedName>
        <fullName evidence="2">VOC family protein</fullName>
    </submittedName>
</protein>
<gene>
    <name evidence="2" type="ORF">FLK61_39835</name>
</gene>
<proteinExistence type="predicted"/>
<dbReference type="Gene3D" id="3.10.180.10">
    <property type="entry name" value="2,3-Dihydroxybiphenyl 1,2-Dioxygenase, domain 1"/>
    <property type="match status" value="1"/>
</dbReference>
<feature type="domain" description="VOC" evidence="1">
    <location>
        <begin position="2"/>
        <end position="116"/>
    </location>
</feature>
<evidence type="ECO:0000313" key="3">
    <source>
        <dbReference type="Proteomes" id="UP000318138"/>
    </source>
</evidence>
<reference evidence="3" key="1">
    <citation type="submission" date="2019-07" db="EMBL/GenBank/DDBJ databases">
        <title>Bacillus alkalisoli sp. nov. isolated from saline soil.</title>
        <authorList>
            <person name="Sun J.-Q."/>
            <person name="Xu L."/>
        </authorList>
    </citation>
    <scope>NUCLEOTIDE SEQUENCE [LARGE SCALE GENOMIC DNA]</scope>
    <source>
        <strain evidence="3">M4U3P1</strain>
    </source>
</reference>
<dbReference type="SUPFAM" id="SSF54593">
    <property type="entry name" value="Glyoxalase/Bleomycin resistance protein/Dihydroxybiphenyl dioxygenase"/>
    <property type="match status" value="1"/>
</dbReference>
<dbReference type="InterPro" id="IPR040553">
    <property type="entry name" value="TxDE"/>
</dbReference>
<organism evidence="2 3">
    <name type="scientific">Paenalkalicoccus suaedae</name>
    <dbReference type="NCBI Taxonomy" id="2592382"/>
    <lineage>
        <taxon>Bacteria</taxon>
        <taxon>Bacillati</taxon>
        <taxon>Bacillota</taxon>
        <taxon>Bacilli</taxon>
        <taxon>Bacillales</taxon>
        <taxon>Bacillaceae</taxon>
        <taxon>Paenalkalicoccus</taxon>
    </lineage>
</organism>
<dbReference type="EMBL" id="CP041372">
    <property type="protein sequence ID" value="QKS72765.1"/>
    <property type="molecule type" value="Genomic_DNA"/>
</dbReference>
<dbReference type="Proteomes" id="UP000318138">
    <property type="component" value="Chromosome"/>
</dbReference>
<evidence type="ECO:0000259" key="1">
    <source>
        <dbReference type="PROSITE" id="PS51819"/>
    </source>
</evidence>
<keyword evidence="3" id="KW-1185">Reference proteome</keyword>
<dbReference type="RefSeq" id="WP_176010734.1">
    <property type="nucleotide sequence ID" value="NZ_CP041372.2"/>
</dbReference>
<dbReference type="PROSITE" id="PS51819">
    <property type="entry name" value="VOC"/>
    <property type="match status" value="1"/>
</dbReference>
<name>A0A859FJC7_9BACI</name>
<sequence>MHINRLMLCTDKLTEMKDFYVKKLGFALIDESMNGFKIAVGSSELEFAFDDAVSHPHYHVAFNIPSNKFNEAKEWAKARVSLNVENGQDEAYFDFFSAHALYFSDPSGNVIELISRHEINAVQEEPFSMQSFLNISEIGVTVHDVARAADELNSIGISKMNNGLIDRTSINFMGEKNEGVFIILNQPGRRWIFSDKISNAFPLSMTLSTKDVIEVDTGGVLRTIR</sequence>
<dbReference type="Pfam" id="PF18711">
    <property type="entry name" value="TxDE"/>
    <property type="match status" value="1"/>
</dbReference>
<dbReference type="InterPro" id="IPR037523">
    <property type="entry name" value="VOC_core"/>
</dbReference>
<dbReference type="KEGG" id="psua:FLK61_39835"/>
<dbReference type="AlphaFoldDB" id="A0A859FJC7"/>
<accession>A0A859FJC7</accession>
<dbReference type="InterPro" id="IPR029068">
    <property type="entry name" value="Glyas_Bleomycin-R_OHBP_Dase"/>
</dbReference>
<dbReference type="InterPro" id="IPR004360">
    <property type="entry name" value="Glyas_Fos-R_dOase_dom"/>
</dbReference>
<evidence type="ECO:0000313" key="2">
    <source>
        <dbReference type="EMBL" id="QKS72765.1"/>
    </source>
</evidence>
<dbReference type="Pfam" id="PF00903">
    <property type="entry name" value="Glyoxalase"/>
    <property type="match status" value="1"/>
</dbReference>